<feature type="compositionally biased region" description="Low complexity" evidence="1">
    <location>
        <begin position="249"/>
        <end position="261"/>
    </location>
</feature>
<feature type="compositionally biased region" description="Low complexity" evidence="1">
    <location>
        <begin position="118"/>
        <end position="134"/>
    </location>
</feature>
<name>A0A178IC87_9BACT</name>
<evidence type="ECO:0000256" key="1">
    <source>
        <dbReference type="SAM" id="MobiDB-lite"/>
    </source>
</evidence>
<comment type="caution">
    <text evidence="2">The sequence shown here is derived from an EMBL/GenBank/DDBJ whole genome shotgun (WGS) entry which is preliminary data.</text>
</comment>
<protein>
    <submittedName>
        <fullName evidence="2">Uncharacterized protein</fullName>
    </submittedName>
</protein>
<feature type="region of interest" description="Disordered" evidence="1">
    <location>
        <begin position="1"/>
        <end position="72"/>
    </location>
</feature>
<reference evidence="2 3" key="1">
    <citation type="submission" date="2016-01" db="EMBL/GenBank/DDBJ databases">
        <title>High potential of lignocellulose degradation of a new Verrucomicrobia species.</title>
        <authorList>
            <person name="Wang Y."/>
            <person name="Shi Y."/>
            <person name="Qiu Z."/>
            <person name="Liu S."/>
            <person name="Yang H."/>
        </authorList>
    </citation>
    <scope>NUCLEOTIDE SEQUENCE [LARGE SCALE GENOMIC DNA]</scope>
    <source>
        <strain evidence="2 3">TSB47</strain>
    </source>
</reference>
<accession>A0A178IC87</accession>
<feature type="compositionally biased region" description="Polar residues" evidence="1">
    <location>
        <begin position="59"/>
        <end position="72"/>
    </location>
</feature>
<feature type="region of interest" description="Disordered" evidence="1">
    <location>
        <begin position="105"/>
        <end position="380"/>
    </location>
</feature>
<feature type="compositionally biased region" description="Basic and acidic residues" evidence="1">
    <location>
        <begin position="358"/>
        <end position="368"/>
    </location>
</feature>
<dbReference type="AlphaFoldDB" id="A0A178IC87"/>
<dbReference type="Proteomes" id="UP000078486">
    <property type="component" value="Unassembled WGS sequence"/>
</dbReference>
<gene>
    <name evidence="2" type="ORF">AW736_22235</name>
</gene>
<organism evidence="2 3">
    <name type="scientific">Termitidicoccus mucosus</name>
    <dbReference type="NCBI Taxonomy" id="1184151"/>
    <lineage>
        <taxon>Bacteria</taxon>
        <taxon>Pseudomonadati</taxon>
        <taxon>Verrucomicrobiota</taxon>
        <taxon>Opitutia</taxon>
        <taxon>Opitutales</taxon>
        <taxon>Opitutaceae</taxon>
        <taxon>Termitidicoccus</taxon>
    </lineage>
</organism>
<dbReference type="EMBL" id="LRRQ01000167">
    <property type="protein sequence ID" value="OAM87634.1"/>
    <property type="molecule type" value="Genomic_DNA"/>
</dbReference>
<keyword evidence="3" id="KW-1185">Reference proteome</keyword>
<feature type="compositionally biased region" description="Basic residues" evidence="1">
    <location>
        <begin position="345"/>
        <end position="356"/>
    </location>
</feature>
<feature type="compositionally biased region" description="Basic and acidic residues" evidence="1">
    <location>
        <begin position="282"/>
        <end position="344"/>
    </location>
</feature>
<evidence type="ECO:0000313" key="3">
    <source>
        <dbReference type="Proteomes" id="UP000078486"/>
    </source>
</evidence>
<proteinExistence type="predicted"/>
<dbReference type="STRING" id="1184151.AW736_22235"/>
<dbReference type="RefSeq" id="WP_334319639.1">
    <property type="nucleotide sequence ID" value="NZ_KV441844.1"/>
</dbReference>
<sequence length="380" mass="39981">MSDTETSGTAPVAPAATNAPSAPAVPVAPSADVAAPAAPAFGTSRGSGLARGKRALHPATTSNSNTAANGDYTPTTIQIVTAEREYKNPFAPEQPAEVPAPAVVAASPVRPPEPASAPAPHAATAPAVASQQPADNAAAESVPAAIPSVGEPEKAELKILPPVDKPRPAQHWDASTPADSTDDTSVHPSLRSDRPVFRPESQSGERRDQHAFRDRGERRRGGRDRDRERGDYGDQRAPREQREPRPEASADSAPAASAIEPAPKKSGGFFGWLKSLFGGSDDTVKADTPARSDDGRREGRREGRRGGRGGRNRDRDRDGGGFRGERRDDRPRGNPRDNPRDGYSHRQRGGRGRNSRYRGGERGGHRPSEGGGSSGDSAAS</sequence>
<evidence type="ECO:0000313" key="2">
    <source>
        <dbReference type="EMBL" id="OAM87634.1"/>
    </source>
</evidence>
<feature type="compositionally biased region" description="Low complexity" evidence="1">
    <location>
        <begin position="10"/>
        <end position="40"/>
    </location>
</feature>
<feature type="compositionally biased region" description="Basic and acidic residues" evidence="1">
    <location>
        <begin position="190"/>
        <end position="248"/>
    </location>
</feature>